<feature type="transmembrane region" description="Helical" evidence="7">
    <location>
        <begin position="45"/>
        <end position="65"/>
    </location>
</feature>
<evidence type="ECO:0000256" key="7">
    <source>
        <dbReference type="SAM" id="Phobius"/>
    </source>
</evidence>
<keyword evidence="4 7" id="KW-0812">Transmembrane</keyword>
<evidence type="ECO:0000256" key="5">
    <source>
        <dbReference type="ARBA" id="ARBA00022989"/>
    </source>
</evidence>
<evidence type="ECO:0000256" key="6">
    <source>
        <dbReference type="ARBA" id="ARBA00023136"/>
    </source>
</evidence>
<name>A0ABR9SXZ8_9PSED</name>
<dbReference type="RefSeq" id="WP_193901856.1">
    <property type="nucleotide sequence ID" value="NZ_JADDUM010000214.1"/>
</dbReference>
<evidence type="ECO:0000256" key="3">
    <source>
        <dbReference type="ARBA" id="ARBA00022448"/>
    </source>
</evidence>
<evidence type="ECO:0000256" key="4">
    <source>
        <dbReference type="ARBA" id="ARBA00022692"/>
    </source>
</evidence>
<dbReference type="InterPro" id="IPR026030">
    <property type="entry name" value="Pur-cyt_permease_Fcy2/21/22"/>
</dbReference>
<reference evidence="8 9" key="1">
    <citation type="submission" date="2020-10" db="EMBL/GenBank/DDBJ databases">
        <title>The draft genomes of Cyclamen pathogen Pseudomonas sp.</title>
        <authorList>
            <person name="Fujikawa T."/>
            <person name="Sawada H."/>
        </authorList>
    </citation>
    <scope>NUCLEOTIDE SEQUENCE [LARGE SCALE GENOMIC DNA]</scope>
    <source>
        <strain evidence="8 9">MAFF 301449</strain>
    </source>
</reference>
<dbReference type="PANTHER" id="PTHR31806:SF1">
    <property type="entry name" value="PURINE-CYTOSINE PERMEASE FCY2-RELATED"/>
    <property type="match status" value="1"/>
</dbReference>
<feature type="transmembrane region" description="Helical" evidence="7">
    <location>
        <begin position="77"/>
        <end position="94"/>
    </location>
</feature>
<keyword evidence="9" id="KW-1185">Reference proteome</keyword>
<feature type="non-terminal residue" evidence="8">
    <location>
        <position position="1"/>
    </location>
</feature>
<comment type="subcellular location">
    <subcellularLocation>
        <location evidence="1">Membrane</location>
        <topology evidence="1">Multi-pass membrane protein</topology>
    </subcellularLocation>
</comment>
<keyword evidence="5 7" id="KW-1133">Transmembrane helix</keyword>
<sequence>LMLYFLVPWTAVNLADFYVVRKGRYAISDIFNPAGIYGRWSSAGLVAYFLGLAAMIPFMSLGFYQGAISLMLDGADIAFVIGLAVSAFVYCAMSRQLDHAAESRAVHASERALEGDLS</sequence>
<dbReference type="InterPro" id="IPR001248">
    <property type="entry name" value="Pur-cyt_permease"/>
</dbReference>
<evidence type="ECO:0000313" key="9">
    <source>
        <dbReference type="Proteomes" id="UP000613075"/>
    </source>
</evidence>
<gene>
    <name evidence="8" type="ORF">IQK56_24220</name>
</gene>
<evidence type="ECO:0000256" key="2">
    <source>
        <dbReference type="ARBA" id="ARBA00008974"/>
    </source>
</evidence>
<organism evidence="8 9">
    <name type="scientific">Pseudomonas cyclaminis</name>
    <dbReference type="NCBI Taxonomy" id="2781239"/>
    <lineage>
        <taxon>Bacteria</taxon>
        <taxon>Pseudomonadati</taxon>
        <taxon>Pseudomonadota</taxon>
        <taxon>Gammaproteobacteria</taxon>
        <taxon>Pseudomonadales</taxon>
        <taxon>Pseudomonadaceae</taxon>
        <taxon>Pseudomonas</taxon>
    </lineage>
</organism>
<keyword evidence="6 7" id="KW-0472">Membrane</keyword>
<accession>A0ABR9SXZ8</accession>
<evidence type="ECO:0000313" key="8">
    <source>
        <dbReference type="EMBL" id="MBE8593772.1"/>
    </source>
</evidence>
<comment type="similarity">
    <text evidence="2">Belongs to the purine-cytosine permease (2.A.39) family.</text>
</comment>
<dbReference type="PANTHER" id="PTHR31806">
    <property type="entry name" value="PURINE-CYTOSINE PERMEASE FCY2-RELATED"/>
    <property type="match status" value="1"/>
</dbReference>
<dbReference type="Pfam" id="PF02133">
    <property type="entry name" value="Transp_cyt_pur"/>
    <property type="match status" value="1"/>
</dbReference>
<protein>
    <submittedName>
        <fullName evidence="8">Cytosine permease</fullName>
    </submittedName>
</protein>
<dbReference type="Gene3D" id="1.10.4160.10">
    <property type="entry name" value="Hydantoin permease"/>
    <property type="match status" value="1"/>
</dbReference>
<dbReference type="Proteomes" id="UP000613075">
    <property type="component" value="Unassembled WGS sequence"/>
</dbReference>
<proteinExistence type="inferred from homology"/>
<evidence type="ECO:0000256" key="1">
    <source>
        <dbReference type="ARBA" id="ARBA00004141"/>
    </source>
</evidence>
<dbReference type="EMBL" id="JADDUM010000214">
    <property type="protein sequence ID" value="MBE8593772.1"/>
    <property type="molecule type" value="Genomic_DNA"/>
</dbReference>
<keyword evidence="3" id="KW-0813">Transport</keyword>
<comment type="caution">
    <text evidence="8">The sequence shown here is derived from an EMBL/GenBank/DDBJ whole genome shotgun (WGS) entry which is preliminary data.</text>
</comment>